<dbReference type="AlphaFoldDB" id="A0ABC9CQH6"/>
<dbReference type="EMBL" id="OZ075113">
    <property type="protein sequence ID" value="CAL5024243.1"/>
    <property type="molecule type" value="Genomic_DNA"/>
</dbReference>
<accession>A0ABC9CQH6</accession>
<evidence type="ECO:0000256" key="1">
    <source>
        <dbReference type="SAM" id="MobiDB-lite"/>
    </source>
</evidence>
<reference evidence="4" key="1">
    <citation type="submission" date="2024-06" db="EMBL/GenBank/DDBJ databases">
        <authorList>
            <person name="Ryan C."/>
        </authorList>
    </citation>
    <scope>NUCLEOTIDE SEQUENCE [LARGE SCALE GENOMIC DNA]</scope>
</reference>
<proteinExistence type="predicted"/>
<reference evidence="3 4" key="2">
    <citation type="submission" date="2024-10" db="EMBL/GenBank/DDBJ databases">
        <authorList>
            <person name="Ryan C."/>
        </authorList>
    </citation>
    <scope>NUCLEOTIDE SEQUENCE [LARGE SCALE GENOMIC DNA]</scope>
</reference>
<keyword evidence="2" id="KW-0472">Membrane</keyword>
<sequence length="110" mass="12342">MAAALRRWATSMMPKPSTKTPFPPSIYPTMLQKVEGLKKLGAPTKETSKALLELENDIKTYHRFWEANQRKPQGLLRNGMKCRMYIAVATLTSAVALVKGCPVAYKFVQV</sequence>
<keyword evidence="4" id="KW-1185">Reference proteome</keyword>
<feature type="transmembrane region" description="Helical" evidence="2">
    <location>
        <begin position="84"/>
        <end position="105"/>
    </location>
</feature>
<evidence type="ECO:0000256" key="2">
    <source>
        <dbReference type="SAM" id="Phobius"/>
    </source>
</evidence>
<keyword evidence="2" id="KW-1133">Transmembrane helix</keyword>
<evidence type="ECO:0000313" key="4">
    <source>
        <dbReference type="Proteomes" id="UP001497457"/>
    </source>
</evidence>
<dbReference type="Proteomes" id="UP001497457">
    <property type="component" value="Chromosome 3rd"/>
</dbReference>
<keyword evidence="2" id="KW-0812">Transmembrane</keyword>
<evidence type="ECO:0000313" key="3">
    <source>
        <dbReference type="EMBL" id="CAL5024243.1"/>
    </source>
</evidence>
<protein>
    <submittedName>
        <fullName evidence="3">Uncharacterized protein</fullName>
    </submittedName>
</protein>
<organism evidence="3 4">
    <name type="scientific">Urochloa decumbens</name>
    <dbReference type="NCBI Taxonomy" id="240449"/>
    <lineage>
        <taxon>Eukaryota</taxon>
        <taxon>Viridiplantae</taxon>
        <taxon>Streptophyta</taxon>
        <taxon>Embryophyta</taxon>
        <taxon>Tracheophyta</taxon>
        <taxon>Spermatophyta</taxon>
        <taxon>Magnoliopsida</taxon>
        <taxon>Liliopsida</taxon>
        <taxon>Poales</taxon>
        <taxon>Poaceae</taxon>
        <taxon>PACMAD clade</taxon>
        <taxon>Panicoideae</taxon>
        <taxon>Panicodae</taxon>
        <taxon>Paniceae</taxon>
        <taxon>Melinidinae</taxon>
        <taxon>Urochloa</taxon>
    </lineage>
</organism>
<gene>
    <name evidence="3" type="ORF">URODEC1_LOCUS77415</name>
</gene>
<feature type="region of interest" description="Disordered" evidence="1">
    <location>
        <begin position="1"/>
        <end position="21"/>
    </location>
</feature>
<name>A0ABC9CQH6_9POAL</name>